<evidence type="ECO:0000313" key="2">
    <source>
        <dbReference type="Proteomes" id="UP000011668"/>
    </source>
</evidence>
<name>L8WPH5_THACA</name>
<comment type="caution">
    <text evidence="1">The sequence shown here is derived from an EMBL/GenBank/DDBJ whole genome shotgun (WGS) entry which is preliminary data.</text>
</comment>
<sequence length="83" mass="9390">MAKSRWKPCTPEFDAAYFIRVTGETHSIEDVVNSPLLGASHSRNSASCYDSIKNILARHTNDILQRLYPNRHGCPEKNVCSRN</sequence>
<dbReference type="Proteomes" id="UP000011668">
    <property type="component" value="Unassembled WGS sequence"/>
</dbReference>
<evidence type="ECO:0000313" key="1">
    <source>
        <dbReference type="EMBL" id="ELU39880.1"/>
    </source>
</evidence>
<proteinExistence type="predicted"/>
<gene>
    <name evidence="1" type="ORF">AG1IA_06102</name>
</gene>
<protein>
    <submittedName>
        <fullName evidence="1">Uncharacterized protein</fullName>
    </submittedName>
</protein>
<keyword evidence="2" id="KW-1185">Reference proteome</keyword>
<accession>L8WPH5</accession>
<organism evidence="1 2">
    <name type="scientific">Thanatephorus cucumeris (strain AG1-IA)</name>
    <name type="common">Rice sheath blight fungus</name>
    <name type="synonym">Rhizoctonia solani</name>
    <dbReference type="NCBI Taxonomy" id="983506"/>
    <lineage>
        <taxon>Eukaryota</taxon>
        <taxon>Fungi</taxon>
        <taxon>Dikarya</taxon>
        <taxon>Basidiomycota</taxon>
        <taxon>Agaricomycotina</taxon>
        <taxon>Agaricomycetes</taxon>
        <taxon>Cantharellales</taxon>
        <taxon>Ceratobasidiaceae</taxon>
        <taxon>Rhizoctonia</taxon>
        <taxon>Rhizoctonia solani AG-1</taxon>
    </lineage>
</organism>
<dbReference type="HOGENOM" id="CLU_2544164_0_0_1"/>
<dbReference type="AlphaFoldDB" id="L8WPH5"/>
<reference evidence="1 2" key="1">
    <citation type="journal article" date="2013" name="Nat. Commun.">
        <title>The evolution and pathogenic mechanisms of the rice sheath blight pathogen.</title>
        <authorList>
            <person name="Zheng A."/>
            <person name="Lin R."/>
            <person name="Xu L."/>
            <person name="Qin P."/>
            <person name="Tang C."/>
            <person name="Ai P."/>
            <person name="Zhang D."/>
            <person name="Liu Y."/>
            <person name="Sun Z."/>
            <person name="Feng H."/>
            <person name="Wang Y."/>
            <person name="Chen Y."/>
            <person name="Liang X."/>
            <person name="Fu R."/>
            <person name="Li Q."/>
            <person name="Zhang J."/>
            <person name="Yu X."/>
            <person name="Xie Z."/>
            <person name="Ding L."/>
            <person name="Guan P."/>
            <person name="Tang J."/>
            <person name="Liang Y."/>
            <person name="Wang S."/>
            <person name="Deng Q."/>
            <person name="Li S."/>
            <person name="Zhu J."/>
            <person name="Wang L."/>
            <person name="Liu H."/>
            <person name="Li P."/>
        </authorList>
    </citation>
    <scope>NUCLEOTIDE SEQUENCE [LARGE SCALE GENOMIC DNA]</scope>
    <source>
        <strain evidence="2">AG-1 IA</strain>
    </source>
</reference>
<dbReference type="EMBL" id="AFRT01001597">
    <property type="protein sequence ID" value="ELU39880.1"/>
    <property type="molecule type" value="Genomic_DNA"/>
</dbReference>